<feature type="transmembrane region" description="Helical" evidence="7">
    <location>
        <begin position="148"/>
        <end position="168"/>
    </location>
</feature>
<keyword evidence="7" id="KW-1133">Transmembrane helix</keyword>
<evidence type="ECO:0000256" key="4">
    <source>
        <dbReference type="ARBA" id="ARBA00022833"/>
    </source>
</evidence>
<dbReference type="Proteomes" id="UP000601435">
    <property type="component" value="Unassembled WGS sequence"/>
</dbReference>
<keyword evidence="2" id="KW-0677">Repeat</keyword>
<sequence>MSRDDNNLEEGVIPNRANPAAARPGSSPASRSACRWILAFICMYDSPERLQVHYPPRFKVLLTVVVIMAAAWVTNFFISVHPLLEENDDPPECKYALNQLKYNARVLFVYFVWFSIARASLFVPCVLARVATVQSRTHGFCRTYCVHLLIRDGPIYIFVVGSVLFWFNILRSPSCEDRSPELYSRLKMYAVCSCLLAFACIVEVYWHNKLITNTLEFYSAWVPEVSRRAPPDTLEKLETRRYEEHAFGDEEGKQYPSECAICLGSWESEDVIKVTPCGHAFHQECIGGWLQSARTCALCRKDLVVLTAEGSHRQPEILGNSPDLVKPSGTEGDFHGKLETSVLPPRKICFNVGGLLSSLEDSMARYTLVTEAGEQKTSIGFTGKATANYANGDIYEGLFENGIRHGQGTYTYLKGDVFSGTFDNNQKTGLGRIVYKKGGYYHGHFKGGKREGEGTFQYANGDIFSGYWKDGKKHGSGTYVFNKTKYEYKGEWKDGQISTGTWTLTVDGTQYQGTFQSQLPSTIVEGSYVQQVVPLDSEDDSLCLLNLYGPPAPANGQTRIAGGSQEVHQAVDEINAQAVELEEAMMQEAMYQSLVNVPVAEGHEDPDLQAAIQQSMRPQAPPEPAPTEESMRLQRLLDSLGMKRIDVGSTNLSEDGALLSNQCFYLAIARSWLASADHGSGMLVRDSALQLKREIEACVFCVRGDARELGDEAEAYTDYLSCVIQGQSPASASAIADLAIAIFASSLGGIEAYEGQGYSSLPREQQISNLALVWHRPGHFEAVVASDGGKVGINLRELIEIAQGQNVVAAVVKN</sequence>
<dbReference type="EMBL" id="CAJNJA010009808">
    <property type="protein sequence ID" value="CAE7250773.1"/>
    <property type="molecule type" value="Genomic_DNA"/>
</dbReference>
<dbReference type="Pfam" id="PF02493">
    <property type="entry name" value="MORN"/>
    <property type="match status" value="5"/>
</dbReference>
<reference evidence="9" key="1">
    <citation type="submission" date="2021-02" db="EMBL/GenBank/DDBJ databases">
        <authorList>
            <person name="Dougan E. K."/>
            <person name="Rhodes N."/>
            <person name="Thang M."/>
            <person name="Chan C."/>
        </authorList>
    </citation>
    <scope>NUCLEOTIDE SEQUENCE</scope>
</reference>
<dbReference type="InterPro" id="IPR003409">
    <property type="entry name" value="MORN"/>
</dbReference>
<name>A0A812LVK4_9DINO</name>
<proteinExistence type="predicted"/>
<feature type="domain" description="RING-type" evidence="8">
    <location>
        <begin position="259"/>
        <end position="300"/>
    </location>
</feature>
<evidence type="ECO:0000313" key="9">
    <source>
        <dbReference type="EMBL" id="CAE7250773.1"/>
    </source>
</evidence>
<dbReference type="GO" id="GO:0008270">
    <property type="term" value="F:zinc ion binding"/>
    <property type="evidence" value="ECO:0007669"/>
    <property type="project" value="UniProtKB-KW"/>
</dbReference>
<dbReference type="PANTHER" id="PTHR43215">
    <property type="entry name" value="RADIAL SPOKE HEAD 1 HOMOLOG"/>
    <property type="match status" value="1"/>
</dbReference>
<organism evidence="9 10">
    <name type="scientific">Symbiodinium necroappetens</name>
    <dbReference type="NCBI Taxonomy" id="1628268"/>
    <lineage>
        <taxon>Eukaryota</taxon>
        <taxon>Sar</taxon>
        <taxon>Alveolata</taxon>
        <taxon>Dinophyceae</taxon>
        <taxon>Suessiales</taxon>
        <taxon>Symbiodiniaceae</taxon>
        <taxon>Symbiodinium</taxon>
    </lineage>
</organism>
<feature type="region of interest" description="Disordered" evidence="6">
    <location>
        <begin position="1"/>
        <end position="29"/>
    </location>
</feature>
<dbReference type="Pfam" id="PF13639">
    <property type="entry name" value="zf-RING_2"/>
    <property type="match status" value="1"/>
</dbReference>
<evidence type="ECO:0000256" key="3">
    <source>
        <dbReference type="ARBA" id="ARBA00022771"/>
    </source>
</evidence>
<dbReference type="SUPFAM" id="SSF82185">
    <property type="entry name" value="Histone H3 K4-specific methyltransferase SET7/9 N-terminal domain"/>
    <property type="match status" value="1"/>
</dbReference>
<keyword evidence="1" id="KW-0479">Metal-binding</keyword>
<evidence type="ECO:0000256" key="7">
    <source>
        <dbReference type="SAM" id="Phobius"/>
    </source>
</evidence>
<comment type="caution">
    <text evidence="9">The sequence shown here is derived from an EMBL/GenBank/DDBJ whole genome shotgun (WGS) entry which is preliminary data.</text>
</comment>
<evidence type="ECO:0000313" key="10">
    <source>
        <dbReference type="Proteomes" id="UP000601435"/>
    </source>
</evidence>
<dbReference type="InterPro" id="IPR011016">
    <property type="entry name" value="Znf_RING-CH"/>
</dbReference>
<evidence type="ECO:0000259" key="8">
    <source>
        <dbReference type="PROSITE" id="PS50089"/>
    </source>
</evidence>
<keyword evidence="7" id="KW-0472">Membrane</keyword>
<keyword evidence="4" id="KW-0862">Zinc</keyword>
<protein>
    <submittedName>
        <fullName evidence="9">Rsph1 protein</fullName>
    </submittedName>
</protein>
<keyword evidence="10" id="KW-1185">Reference proteome</keyword>
<evidence type="ECO:0000256" key="2">
    <source>
        <dbReference type="ARBA" id="ARBA00022737"/>
    </source>
</evidence>
<evidence type="ECO:0000256" key="5">
    <source>
        <dbReference type="PROSITE-ProRule" id="PRU00175"/>
    </source>
</evidence>
<evidence type="ECO:0000256" key="1">
    <source>
        <dbReference type="ARBA" id="ARBA00022723"/>
    </source>
</evidence>
<feature type="transmembrane region" description="Helical" evidence="7">
    <location>
        <begin position="60"/>
        <end position="84"/>
    </location>
</feature>
<feature type="compositionally biased region" description="Low complexity" evidence="6">
    <location>
        <begin position="14"/>
        <end position="29"/>
    </location>
</feature>
<dbReference type="SMART" id="SM00698">
    <property type="entry name" value="MORN"/>
    <property type="match status" value="4"/>
</dbReference>
<feature type="transmembrane region" description="Helical" evidence="7">
    <location>
        <begin position="104"/>
        <end position="127"/>
    </location>
</feature>
<dbReference type="AlphaFoldDB" id="A0A812LVK4"/>
<dbReference type="InterPro" id="IPR001841">
    <property type="entry name" value="Znf_RING"/>
</dbReference>
<gene>
    <name evidence="9" type="primary">Rsph1</name>
    <name evidence="9" type="ORF">SNEC2469_LOCUS5181</name>
</gene>
<evidence type="ECO:0000256" key="6">
    <source>
        <dbReference type="SAM" id="MobiDB-lite"/>
    </source>
</evidence>
<dbReference type="PANTHER" id="PTHR43215:SF14">
    <property type="entry name" value="RADIAL SPOKE HEAD 1 HOMOLOG"/>
    <property type="match status" value="1"/>
</dbReference>
<dbReference type="SMART" id="SM00184">
    <property type="entry name" value="RING"/>
    <property type="match status" value="1"/>
</dbReference>
<dbReference type="CDD" id="cd16454">
    <property type="entry name" value="RING-H2_PA-TM-RING"/>
    <property type="match status" value="1"/>
</dbReference>
<accession>A0A812LVK4</accession>
<dbReference type="OrthoDB" id="8062037at2759"/>
<dbReference type="SUPFAM" id="SSF57850">
    <property type="entry name" value="RING/U-box"/>
    <property type="match status" value="1"/>
</dbReference>
<keyword evidence="3 5" id="KW-0863">Zinc-finger</keyword>
<dbReference type="InterPro" id="IPR013083">
    <property type="entry name" value="Znf_RING/FYVE/PHD"/>
</dbReference>
<dbReference type="Gene3D" id="2.20.110.10">
    <property type="entry name" value="Histone H3 K4-specific methyltransferase SET7/9 N-terminal domain"/>
    <property type="match status" value="2"/>
</dbReference>
<dbReference type="Gene3D" id="3.30.40.10">
    <property type="entry name" value="Zinc/RING finger domain, C3HC4 (zinc finger)"/>
    <property type="match status" value="1"/>
</dbReference>
<dbReference type="SMART" id="SM00744">
    <property type="entry name" value="RINGv"/>
    <property type="match status" value="1"/>
</dbReference>
<keyword evidence="7" id="KW-0812">Transmembrane</keyword>
<dbReference type="PROSITE" id="PS50089">
    <property type="entry name" value="ZF_RING_2"/>
    <property type="match status" value="1"/>
</dbReference>